<dbReference type="AlphaFoldDB" id="A0A415K5S0"/>
<proteinExistence type="predicted"/>
<comment type="caution">
    <text evidence="1">The sequence shown here is derived from an EMBL/GenBank/DDBJ whole genome shotgun (WGS) entry which is preliminary data.</text>
</comment>
<reference evidence="1 2" key="1">
    <citation type="submission" date="2018-08" db="EMBL/GenBank/DDBJ databases">
        <title>A genome reference for cultivated species of the human gut microbiota.</title>
        <authorList>
            <person name="Zou Y."/>
            <person name="Xue W."/>
            <person name="Luo G."/>
        </authorList>
    </citation>
    <scope>NUCLEOTIDE SEQUENCE [LARGE SCALE GENOMIC DNA]</scope>
    <source>
        <strain evidence="1 2">AF38-2</strain>
    </source>
</reference>
<organism evidence="1 2">
    <name type="scientific">Bacteroides xylanisolvens</name>
    <dbReference type="NCBI Taxonomy" id="371601"/>
    <lineage>
        <taxon>Bacteria</taxon>
        <taxon>Pseudomonadati</taxon>
        <taxon>Bacteroidota</taxon>
        <taxon>Bacteroidia</taxon>
        <taxon>Bacteroidales</taxon>
        <taxon>Bacteroidaceae</taxon>
        <taxon>Bacteroides</taxon>
    </lineage>
</organism>
<evidence type="ECO:0000313" key="1">
    <source>
        <dbReference type="EMBL" id="RHL31624.1"/>
    </source>
</evidence>
<gene>
    <name evidence="1" type="ORF">DW027_26350</name>
</gene>
<dbReference type="EMBL" id="QROO01000060">
    <property type="protein sequence ID" value="RHL31624.1"/>
    <property type="molecule type" value="Genomic_DNA"/>
</dbReference>
<evidence type="ECO:0000313" key="2">
    <source>
        <dbReference type="Proteomes" id="UP000284495"/>
    </source>
</evidence>
<sequence length="916" mass="107109">MQRTVEISAAHYEEMRKQPLFFVKLYEYIFYDVNGKKHYKSEWESVDRNLEISFSDDTFGQQDLGYCLCIIEKAEQSYDSKGNPKEGWVKMFFHDASASSETDCLIALNDCIFRSNDKEDKYAFVKLLWFLDKRDVNINVLSCVIRKYDVQTIPFILDIFRHICRCLSLKKQNEIKSLFDLFGERYEVYMPAFVIEAFQLCKPSISKENINLFQLIDEIVGYESANDSSEDELSSSNLLLQLKSWLYFDDGLKDYNILKLLFSMVAEPIRLEIIKRYFHDIRLGNTTFDADLVMQFKDNHFDEFIRYRYATETPTEGIVLTVSLLCDNILTLYNSKGKSFQTFDGILDFAITHCDKANPSINFKMDRFIPTCEHGAVYNNDFKGFIDYQFIRKLNQVSLTDSSLLDCIRQILDRYGERQQYPVCRFGDGSKIEACQFANCSKVLTSKKYPHNIKLDCYTYKNYDDRWFVYSNATNVIVLNTFLAESIEESNSNLSIDFSMISIDVFRNYILSLPAKFEKVGDEEFLVHSYKSKDRTFMLMLIEQFSEILRMRILPQNGAVVGISFDVFGYWKGQIRTLSPEQLKNNHSPEYKAAYNLCLAKEAEEVNKRTVESLKKELGIQDYNGSYFELPYKRDVLVKVLNKYYFKESFKDGEDISKHEFLIPSDVKGNFKPYCAPQLSEVNNQAIDLPYFWCRGKECFHNNLEKQTLSETNDWHAYSLYHLIEIIGYPKLHATIAGNEPDPVVWSFIAVTNKAMQKFRRLKCRACGHLMFTDKSSGFNRYNYYSCINPTCSEAWKPVYLSYCYKCKKGLIDSRDTKRCPNGWYICPCPTCLACCDDAQYERQAQRYILSNRPIPDRIKKMLGHGHNDKGDYFCPNCGTHIEMVQDEHGNYFRGCPTCHQKFNEKPDDYLNYNAW</sequence>
<dbReference type="RefSeq" id="WP_118218957.1">
    <property type="nucleotide sequence ID" value="NZ_JAQEAW010000049.1"/>
</dbReference>
<accession>A0A415K5S0</accession>
<name>A0A415K5S0_9BACE</name>
<protein>
    <submittedName>
        <fullName evidence="1">Uncharacterized protein</fullName>
    </submittedName>
</protein>
<dbReference type="Proteomes" id="UP000284495">
    <property type="component" value="Unassembled WGS sequence"/>
</dbReference>